<dbReference type="Gene3D" id="3.40.50.1980">
    <property type="entry name" value="Nitrogenase molybdenum iron protein domain"/>
    <property type="match status" value="2"/>
</dbReference>
<dbReference type="PRINTS" id="PR01715">
    <property type="entry name" value="FERRIBNDNGPP"/>
</dbReference>
<dbReference type="PANTHER" id="PTHR30532">
    <property type="entry name" value="IRON III DICITRATE-BINDING PERIPLASMIC PROTEIN"/>
    <property type="match status" value="1"/>
</dbReference>
<dbReference type="AlphaFoldDB" id="A0A398CEM7"/>
<dbReference type="InterPro" id="IPR051313">
    <property type="entry name" value="Bact_iron-sidero_bind"/>
</dbReference>
<feature type="compositionally biased region" description="Low complexity" evidence="5">
    <location>
        <begin position="35"/>
        <end position="52"/>
    </location>
</feature>
<evidence type="ECO:0000259" key="6">
    <source>
        <dbReference type="PROSITE" id="PS50983"/>
    </source>
</evidence>
<feature type="region of interest" description="Disordered" evidence="5">
    <location>
        <begin position="28"/>
        <end position="52"/>
    </location>
</feature>
<evidence type="ECO:0000256" key="1">
    <source>
        <dbReference type="ARBA" id="ARBA00004196"/>
    </source>
</evidence>
<feature type="domain" description="Fe/B12 periplasmic-binding" evidence="6">
    <location>
        <begin position="75"/>
        <end position="345"/>
    </location>
</feature>
<proteinExistence type="inferred from homology"/>
<protein>
    <submittedName>
        <fullName evidence="7">Iron-siderophore ABC transporter substrate-binding protein</fullName>
    </submittedName>
</protein>
<evidence type="ECO:0000256" key="5">
    <source>
        <dbReference type="SAM" id="MobiDB-lite"/>
    </source>
</evidence>
<dbReference type="RefSeq" id="WP_119151345.1">
    <property type="nucleotide sequence ID" value="NZ_JBHSOV010000014.1"/>
</dbReference>
<name>A0A398CEM7_9BACL</name>
<evidence type="ECO:0000256" key="4">
    <source>
        <dbReference type="ARBA" id="ARBA00022729"/>
    </source>
</evidence>
<comment type="similarity">
    <text evidence="2">Belongs to the bacterial solute-binding protein 8 family.</text>
</comment>
<dbReference type="InterPro" id="IPR002491">
    <property type="entry name" value="ABC_transptr_periplasmic_BD"/>
</dbReference>
<dbReference type="Proteomes" id="UP000266340">
    <property type="component" value="Unassembled WGS sequence"/>
</dbReference>
<gene>
    <name evidence="7" type="ORF">D3H35_21900</name>
</gene>
<dbReference type="GO" id="GO:0030288">
    <property type="term" value="C:outer membrane-bounded periplasmic space"/>
    <property type="evidence" value="ECO:0007669"/>
    <property type="project" value="TreeGrafter"/>
</dbReference>
<keyword evidence="3" id="KW-0813">Transport</keyword>
<reference evidence="7 8" key="1">
    <citation type="submission" date="2018-09" db="EMBL/GenBank/DDBJ databases">
        <title>Cohnella cavernae sp. nov., isolated from a karst cave.</title>
        <authorList>
            <person name="Zhu H."/>
        </authorList>
    </citation>
    <scope>NUCLEOTIDE SEQUENCE [LARGE SCALE GENOMIC DNA]</scope>
    <source>
        <strain evidence="7 8">K2E09-144</strain>
    </source>
</reference>
<dbReference type="PROSITE" id="PS51257">
    <property type="entry name" value="PROKAR_LIPOPROTEIN"/>
    <property type="match status" value="1"/>
</dbReference>
<dbReference type="EMBL" id="QXJM01000040">
    <property type="protein sequence ID" value="RIE01080.1"/>
    <property type="molecule type" value="Genomic_DNA"/>
</dbReference>
<dbReference type="PANTHER" id="PTHR30532:SF29">
    <property type="entry name" value="FE(3+) DICITRATE-BINDING PERIPLASMIC PROTEIN"/>
    <property type="match status" value="1"/>
</dbReference>
<keyword evidence="8" id="KW-1185">Reference proteome</keyword>
<dbReference type="Pfam" id="PF01497">
    <property type="entry name" value="Peripla_BP_2"/>
    <property type="match status" value="1"/>
</dbReference>
<organism evidence="7 8">
    <name type="scientific">Cohnella faecalis</name>
    <dbReference type="NCBI Taxonomy" id="2315694"/>
    <lineage>
        <taxon>Bacteria</taxon>
        <taxon>Bacillati</taxon>
        <taxon>Bacillota</taxon>
        <taxon>Bacilli</taxon>
        <taxon>Bacillales</taxon>
        <taxon>Paenibacillaceae</taxon>
        <taxon>Cohnella</taxon>
    </lineage>
</organism>
<dbReference type="PROSITE" id="PS50983">
    <property type="entry name" value="FE_B12_PBP"/>
    <property type="match status" value="1"/>
</dbReference>
<comment type="subcellular location">
    <subcellularLocation>
        <location evidence="1">Cell envelope</location>
    </subcellularLocation>
</comment>
<evidence type="ECO:0000256" key="3">
    <source>
        <dbReference type="ARBA" id="ARBA00022448"/>
    </source>
</evidence>
<evidence type="ECO:0000313" key="8">
    <source>
        <dbReference type="Proteomes" id="UP000266340"/>
    </source>
</evidence>
<keyword evidence="4" id="KW-0732">Signal</keyword>
<comment type="caution">
    <text evidence="7">The sequence shown here is derived from an EMBL/GenBank/DDBJ whole genome shotgun (WGS) entry which is preliminary data.</text>
</comment>
<dbReference type="CDD" id="cd01146">
    <property type="entry name" value="FhuD"/>
    <property type="match status" value="1"/>
</dbReference>
<evidence type="ECO:0000313" key="7">
    <source>
        <dbReference type="EMBL" id="RIE01080.1"/>
    </source>
</evidence>
<dbReference type="SUPFAM" id="SSF53807">
    <property type="entry name" value="Helical backbone' metal receptor"/>
    <property type="match status" value="1"/>
</dbReference>
<dbReference type="GO" id="GO:1901678">
    <property type="term" value="P:iron coordination entity transport"/>
    <property type="evidence" value="ECO:0007669"/>
    <property type="project" value="UniProtKB-ARBA"/>
</dbReference>
<accession>A0A398CEM7</accession>
<evidence type="ECO:0000256" key="2">
    <source>
        <dbReference type="ARBA" id="ARBA00008814"/>
    </source>
</evidence>
<dbReference type="OrthoDB" id="9793175at2"/>
<sequence>MRLFKLSSVLLIFSLLLVIVGCGKNEGSDASAQGSEKPASTASASSSPEAAPAADEVRVFEHSMGKTEIKGTPKRVVVLEWTYGEDLLALGVQPVGFADIATYKQYVNIEPQLGADVVDVGTRQEPNLETIASLKPDLIILAHFRGQESYPLLSKIAPTLVFNSYPEEGKGDQYQEMVDTFKTIADVLGKKAEAEAVLADLDKVYADSKAKLESAGKTDKPFVLALAYSNQNAVQFRLSTDNSLAVKILEHIGLTNAYKPAKFEVYGFSTTDVEALPPVQDANFIHMIQESDNVIENQLKDNAIWKNLSFVKENRVYALGGDTWPYGGPLSAKIIAGKIVDLLTK</sequence>